<keyword evidence="5" id="KW-1185">Reference proteome</keyword>
<dbReference type="Pfam" id="PF20789">
    <property type="entry name" value="4HBT_3C"/>
    <property type="match status" value="1"/>
</dbReference>
<dbReference type="Proteomes" id="UP000467428">
    <property type="component" value="Plasmid pJCM18538"/>
</dbReference>
<feature type="domain" description="Acyl-CoA thioesterase-like N-terminal HotDog" evidence="2">
    <location>
        <begin position="24"/>
        <end position="106"/>
    </location>
</feature>
<reference evidence="4 5" key="1">
    <citation type="journal article" date="2019" name="Emerg. Microbes Infect.">
        <title>Comprehensive subspecies identification of 175 nontuberculous mycobacteria species based on 7547 genomic profiles.</title>
        <authorList>
            <person name="Matsumoto Y."/>
            <person name="Kinjo T."/>
            <person name="Motooka D."/>
            <person name="Nabeya D."/>
            <person name="Jung N."/>
            <person name="Uechi K."/>
            <person name="Horii T."/>
            <person name="Iida T."/>
            <person name="Fujita J."/>
            <person name="Nakamura S."/>
        </authorList>
    </citation>
    <scope>NUCLEOTIDE SEQUENCE [LARGE SCALE GENOMIC DNA]</scope>
    <source>
        <strain evidence="4 5">JCM 18538</strain>
        <plasmid evidence="4">pJCM18538</plasmid>
    </source>
</reference>
<dbReference type="EMBL" id="AP022592">
    <property type="protein sequence ID" value="BBY46677.1"/>
    <property type="molecule type" value="Genomic_DNA"/>
</dbReference>
<evidence type="ECO:0000313" key="4">
    <source>
        <dbReference type="EMBL" id="BBY46677.1"/>
    </source>
</evidence>
<evidence type="ECO:0000256" key="1">
    <source>
        <dbReference type="SAM" id="MobiDB-lite"/>
    </source>
</evidence>
<dbReference type="InterPro" id="IPR049449">
    <property type="entry name" value="TesB_ACOT8-like_N"/>
</dbReference>
<dbReference type="KEGG" id="marz:MARA_01070"/>
<evidence type="ECO:0000259" key="3">
    <source>
        <dbReference type="Pfam" id="PF20789"/>
    </source>
</evidence>
<dbReference type="InterPro" id="IPR049450">
    <property type="entry name" value="ACOT8-like_C"/>
</dbReference>
<protein>
    <submittedName>
        <fullName evidence="4">Acyl-CoA thioesterase</fullName>
    </submittedName>
</protein>
<proteinExistence type="predicted"/>
<name>A0A7I7RQ69_9MYCO</name>
<dbReference type="RefSeq" id="WP_170314441.1">
    <property type="nucleotide sequence ID" value="NZ_AP022592.1"/>
</dbReference>
<dbReference type="InterPro" id="IPR042171">
    <property type="entry name" value="Acyl-CoA_hotdog"/>
</dbReference>
<organism evidence="4 5">
    <name type="scientific">Mycolicibacterium arabiense</name>
    <dbReference type="NCBI Taxonomy" id="1286181"/>
    <lineage>
        <taxon>Bacteria</taxon>
        <taxon>Bacillati</taxon>
        <taxon>Actinomycetota</taxon>
        <taxon>Actinomycetes</taxon>
        <taxon>Mycobacteriales</taxon>
        <taxon>Mycobacteriaceae</taxon>
        <taxon>Mycolicibacterium</taxon>
    </lineage>
</organism>
<accession>A0A7I7RQ69</accession>
<dbReference type="InterPro" id="IPR029069">
    <property type="entry name" value="HotDog_dom_sf"/>
</dbReference>
<feature type="region of interest" description="Disordered" evidence="1">
    <location>
        <begin position="109"/>
        <end position="135"/>
    </location>
</feature>
<evidence type="ECO:0000259" key="2">
    <source>
        <dbReference type="Pfam" id="PF13622"/>
    </source>
</evidence>
<feature type="domain" description="Acyl-CoA thioesterase-like C-terminal" evidence="3">
    <location>
        <begin position="129"/>
        <end position="263"/>
    </location>
</feature>
<geneLocation type="plasmid" evidence="4">
    <name>pJCM18538</name>
</geneLocation>
<dbReference type="SUPFAM" id="SSF54637">
    <property type="entry name" value="Thioesterase/thiol ester dehydrase-isomerase"/>
    <property type="match status" value="2"/>
</dbReference>
<keyword evidence="4" id="KW-0614">Plasmid</keyword>
<gene>
    <name evidence="4" type="ORF">MARA_01070</name>
</gene>
<dbReference type="Pfam" id="PF13622">
    <property type="entry name" value="4HBT_3"/>
    <property type="match status" value="1"/>
</dbReference>
<sequence length="266" mass="29084">MHPFDTATELEPIAAGLVRGHTEPQWANMVGPFGGITAATILRALEVQPERVGEPVALTVNFAAPIGDGEFEIVTEPARSNRSNQHWIARLRQVGETKTTATALFGTRRDSWSDTEAEAPVAPTPEQTGPQKPSEFAPWLRNYDMRIVDGAAPADASQARAESTTTLWVRDDPARTLDHAALTGLCDVFFPRVFLRRGGFVPAGTISLTIYFHADHRQLRIVGEDFVLGRARANHFGGGYFDQSATMWSRGGALLATTHQIVYFKG</sequence>
<dbReference type="Gene3D" id="2.40.160.210">
    <property type="entry name" value="Acyl-CoA thioesterase, double hotdog domain"/>
    <property type="match status" value="1"/>
</dbReference>
<evidence type="ECO:0000313" key="5">
    <source>
        <dbReference type="Proteomes" id="UP000467428"/>
    </source>
</evidence>
<dbReference type="AlphaFoldDB" id="A0A7I7RQ69"/>